<evidence type="ECO:0000313" key="1">
    <source>
        <dbReference type="EMBL" id="KAJ3198958.1"/>
    </source>
</evidence>
<organism evidence="1 2">
    <name type="scientific">Clydaea vesicula</name>
    <dbReference type="NCBI Taxonomy" id="447962"/>
    <lineage>
        <taxon>Eukaryota</taxon>
        <taxon>Fungi</taxon>
        <taxon>Fungi incertae sedis</taxon>
        <taxon>Chytridiomycota</taxon>
        <taxon>Chytridiomycota incertae sedis</taxon>
        <taxon>Chytridiomycetes</taxon>
        <taxon>Lobulomycetales</taxon>
        <taxon>Lobulomycetaceae</taxon>
        <taxon>Clydaea</taxon>
    </lineage>
</organism>
<proteinExistence type="predicted"/>
<name>A0AAD5TS65_9FUNG</name>
<feature type="non-terminal residue" evidence="1">
    <location>
        <position position="206"/>
    </location>
</feature>
<dbReference type="AlphaFoldDB" id="A0AAD5TS65"/>
<accession>A0AAD5TS65</accession>
<evidence type="ECO:0000313" key="2">
    <source>
        <dbReference type="Proteomes" id="UP001211065"/>
    </source>
</evidence>
<feature type="non-terminal residue" evidence="1">
    <location>
        <position position="1"/>
    </location>
</feature>
<protein>
    <submittedName>
        <fullName evidence="1">Uncharacterized protein</fullName>
    </submittedName>
</protein>
<keyword evidence="2" id="KW-1185">Reference proteome</keyword>
<sequence>SLLIDVAKDLFSRGIKQKGLPVHMRNSKFTPPTLGKEVSFMNNSINTSDKSTNFPGFMQSSYSYSNSPSPTYNQFLEPNRYNSQFNNYSPSLPSQAHTNLYHQEESLSPLLQANQVHTAAASKSYYNDELILNPPSLQLGVPSHDLDGNYNTEDLELYQQLRLNNSRAQHDAYKRKANIKVISYSENKPNTSFNSSSINRRPSFVD</sequence>
<comment type="caution">
    <text evidence="1">The sequence shown here is derived from an EMBL/GenBank/DDBJ whole genome shotgun (WGS) entry which is preliminary data.</text>
</comment>
<reference evidence="1" key="1">
    <citation type="submission" date="2020-05" db="EMBL/GenBank/DDBJ databases">
        <title>Phylogenomic resolution of chytrid fungi.</title>
        <authorList>
            <person name="Stajich J.E."/>
            <person name="Amses K."/>
            <person name="Simmons R."/>
            <person name="Seto K."/>
            <person name="Myers J."/>
            <person name="Bonds A."/>
            <person name="Quandt C.A."/>
            <person name="Barry K."/>
            <person name="Liu P."/>
            <person name="Grigoriev I."/>
            <person name="Longcore J.E."/>
            <person name="James T.Y."/>
        </authorList>
    </citation>
    <scope>NUCLEOTIDE SEQUENCE</scope>
    <source>
        <strain evidence="1">JEL0476</strain>
    </source>
</reference>
<gene>
    <name evidence="1" type="ORF">HK099_003391</name>
</gene>
<dbReference type="EMBL" id="JADGJW010002221">
    <property type="protein sequence ID" value="KAJ3198958.1"/>
    <property type="molecule type" value="Genomic_DNA"/>
</dbReference>
<dbReference type="Proteomes" id="UP001211065">
    <property type="component" value="Unassembled WGS sequence"/>
</dbReference>